<organism evidence="1 2">
    <name type="scientific">Weissella minor</name>
    <dbReference type="NCBI Taxonomy" id="1620"/>
    <lineage>
        <taxon>Bacteria</taxon>
        <taxon>Bacillati</taxon>
        <taxon>Bacillota</taxon>
        <taxon>Bacilli</taxon>
        <taxon>Lactobacillales</taxon>
        <taxon>Lactobacillaceae</taxon>
        <taxon>Weissella</taxon>
    </lineage>
</organism>
<dbReference type="AlphaFoldDB" id="A0A0R2JJ72"/>
<proteinExistence type="predicted"/>
<dbReference type="RefSeq" id="WP_057786853.1">
    <property type="nucleotide sequence ID" value="NZ_JQCD01000021.1"/>
</dbReference>
<keyword evidence="2" id="KW-1185">Reference proteome</keyword>
<sequence length="170" mass="18996">MKTFTKLLIGGTAVAGIGGAAVYHQNPNTQLPIPTITKKTSDGTTTVDQTKTNEELATTVIGLYGANQLKDYNDWQAVEKTFQHPTDLIKIPVDQNTMAYRIIIKDTNEHSAPYYQLSGQNHNQVEFFDGYNNKLLAKSDLATIIKYVNAHYSDEQQKEIATQLKIKYAN</sequence>
<gene>
    <name evidence="1" type="ORF">IV67_GL001684</name>
</gene>
<dbReference type="EMBL" id="JQCD01000021">
    <property type="protein sequence ID" value="KRN77327.1"/>
    <property type="molecule type" value="Genomic_DNA"/>
</dbReference>
<comment type="caution">
    <text evidence="1">The sequence shown here is derived from an EMBL/GenBank/DDBJ whole genome shotgun (WGS) entry which is preliminary data.</text>
</comment>
<accession>A0A0R2JJ72</accession>
<evidence type="ECO:0000313" key="2">
    <source>
        <dbReference type="Proteomes" id="UP000051673"/>
    </source>
</evidence>
<protein>
    <submittedName>
        <fullName evidence="1">Uncharacterized protein</fullName>
    </submittedName>
</protein>
<dbReference type="STRING" id="1620.IV67_GL001684"/>
<evidence type="ECO:0000313" key="1">
    <source>
        <dbReference type="EMBL" id="KRN77327.1"/>
    </source>
</evidence>
<reference evidence="1 2" key="1">
    <citation type="journal article" date="2015" name="Genome Announc.">
        <title>Expanding the biotechnology potential of lactobacilli through comparative genomics of 213 strains and associated genera.</title>
        <authorList>
            <person name="Sun Z."/>
            <person name="Harris H.M."/>
            <person name="McCann A."/>
            <person name="Guo C."/>
            <person name="Argimon S."/>
            <person name="Zhang W."/>
            <person name="Yang X."/>
            <person name="Jeffery I.B."/>
            <person name="Cooney J.C."/>
            <person name="Kagawa T.F."/>
            <person name="Liu W."/>
            <person name="Song Y."/>
            <person name="Salvetti E."/>
            <person name="Wrobel A."/>
            <person name="Rasinkangas P."/>
            <person name="Parkhill J."/>
            <person name="Rea M.C."/>
            <person name="O'Sullivan O."/>
            <person name="Ritari J."/>
            <person name="Douillard F.P."/>
            <person name="Paul Ross R."/>
            <person name="Yang R."/>
            <person name="Briner A.E."/>
            <person name="Felis G.E."/>
            <person name="de Vos W.M."/>
            <person name="Barrangou R."/>
            <person name="Klaenhammer T.R."/>
            <person name="Caufield P.W."/>
            <person name="Cui Y."/>
            <person name="Zhang H."/>
            <person name="O'Toole P.W."/>
        </authorList>
    </citation>
    <scope>NUCLEOTIDE SEQUENCE [LARGE SCALE GENOMIC DNA]</scope>
    <source>
        <strain evidence="1 2">DSM 20014</strain>
    </source>
</reference>
<dbReference type="OrthoDB" id="9889113at2"/>
<dbReference type="PATRIC" id="fig|1620.3.peg.1721"/>
<dbReference type="Proteomes" id="UP000051673">
    <property type="component" value="Unassembled WGS sequence"/>
</dbReference>
<name>A0A0R2JJ72_9LACO</name>